<keyword evidence="1" id="KW-0285">Flavoprotein</keyword>
<sequence length="424" mass="46917">MLSRPTWRDELPSLMNEALKLDIPLLACGLRRSYGDSGLNPNGGLIDMTSLDRVVHFDPETRLLRAEAGLSIDTILRIIVHQGYFIPVTPGTRFVTIAGAIANDVHGKNHHRTGTIGRWVRRIGLLRSDGEEIELAADDTTGLFAATIGGLGLTGLITWVELEVIPIQSAIIDVENIPFGNTKEFFHLAEESEADFEYSVSWIDCLSGGDRLGRGIFTRGNHAKLGSRLLDSGNTALTMPVSLPAVAMNSYSIRAFNAAYFYRGSKKSGKSRAGIYPFFYPLDSIGRWNRMYGRRGMYQYQSVVPPSVQEDATNEMLKTIAASGQGSFLAVLKTFGSIQSPGLLSFPREGTTLALDFPNRGETTLKLMDRLDAIVMEAKGRLYPAKDGRMPARIFQAGYPDWRLFSKHIDPVFRSGFWTRVTQD</sequence>
<dbReference type="InterPro" id="IPR006094">
    <property type="entry name" value="Oxid_FAD_bind_N"/>
</dbReference>
<organism evidence="3 4">
    <name type="scientific">Agrobacterium tumefaciens</name>
    <dbReference type="NCBI Taxonomy" id="358"/>
    <lineage>
        <taxon>Bacteria</taxon>
        <taxon>Pseudomonadati</taxon>
        <taxon>Pseudomonadota</taxon>
        <taxon>Alphaproteobacteria</taxon>
        <taxon>Hyphomicrobiales</taxon>
        <taxon>Rhizobiaceae</taxon>
        <taxon>Rhizobium/Agrobacterium group</taxon>
        <taxon>Agrobacterium</taxon>
        <taxon>Agrobacterium tumefaciens complex</taxon>
    </lineage>
</organism>
<dbReference type="InterPro" id="IPR016169">
    <property type="entry name" value="FAD-bd_PCMH_sub2"/>
</dbReference>
<dbReference type="SUPFAM" id="SSF56176">
    <property type="entry name" value="FAD-binding/transporter-associated domain-like"/>
    <property type="match status" value="1"/>
</dbReference>
<keyword evidence="1" id="KW-0274">FAD</keyword>
<reference evidence="3" key="2">
    <citation type="submission" date="2023-04" db="EMBL/GenBank/DDBJ databases">
        <title>Complete genome sequence of Agrobacterium salinitolerans CFBP5506.</title>
        <authorList>
            <person name="Yen H.-C."/>
            <person name="Yan X.-H."/>
            <person name="Lai E.-M."/>
            <person name="Kuo C.-H."/>
        </authorList>
    </citation>
    <scope>NUCLEOTIDE SEQUENCE</scope>
    <source>
        <strain evidence="3">CFBP5506</strain>
    </source>
</reference>
<evidence type="ECO:0000313" key="4">
    <source>
        <dbReference type="Proteomes" id="UP000305410"/>
    </source>
</evidence>
<dbReference type="EMBL" id="CP122963">
    <property type="protein sequence ID" value="WGM60859.1"/>
    <property type="molecule type" value="Genomic_DNA"/>
</dbReference>
<name>A0AAF0H0A5_AGRTU</name>
<dbReference type="PROSITE" id="PS51387">
    <property type="entry name" value="FAD_PCMH"/>
    <property type="match status" value="1"/>
</dbReference>
<gene>
    <name evidence="3" type="ORF">CFBP5506_14305</name>
</gene>
<evidence type="ECO:0000256" key="1">
    <source>
        <dbReference type="ARBA" id="ARBA00022827"/>
    </source>
</evidence>
<dbReference type="Gene3D" id="3.30.465.10">
    <property type="match status" value="1"/>
</dbReference>
<dbReference type="InterPro" id="IPR010031">
    <property type="entry name" value="FAD_lactone_oxidase-like"/>
</dbReference>
<reference evidence="3" key="1">
    <citation type="submission" date="2019-04" db="EMBL/GenBank/DDBJ databases">
        <authorList>
            <person name="Chiang H.-Y."/>
            <person name="Huang Y.-Y."/>
            <person name="Chou L."/>
            <person name="Lai E.-M."/>
            <person name="Kuo C.-H."/>
        </authorList>
    </citation>
    <scope>NUCLEOTIDE SEQUENCE</scope>
    <source>
        <strain evidence="3">CFBP5506</strain>
    </source>
</reference>
<evidence type="ECO:0000313" key="3">
    <source>
        <dbReference type="EMBL" id="WGM60859.1"/>
    </source>
</evidence>
<dbReference type="PANTHER" id="PTHR43762:SF1">
    <property type="entry name" value="D-ARABINONO-1,4-LACTONE OXIDASE"/>
    <property type="match status" value="1"/>
</dbReference>
<evidence type="ECO:0000259" key="2">
    <source>
        <dbReference type="PROSITE" id="PS51387"/>
    </source>
</evidence>
<dbReference type="GO" id="GO:0071949">
    <property type="term" value="F:FAD binding"/>
    <property type="evidence" value="ECO:0007669"/>
    <property type="project" value="InterPro"/>
</dbReference>
<dbReference type="Proteomes" id="UP000305410">
    <property type="component" value="Chromosome Linear"/>
</dbReference>
<dbReference type="InterPro" id="IPR036318">
    <property type="entry name" value="FAD-bd_PCMH-like_sf"/>
</dbReference>
<dbReference type="GO" id="GO:0016899">
    <property type="term" value="F:oxidoreductase activity, acting on the CH-OH group of donors, oxygen as acceptor"/>
    <property type="evidence" value="ECO:0007669"/>
    <property type="project" value="InterPro"/>
</dbReference>
<dbReference type="Pfam" id="PF01565">
    <property type="entry name" value="FAD_binding_4"/>
    <property type="match status" value="1"/>
</dbReference>
<dbReference type="AlphaFoldDB" id="A0AAF0H0A5"/>
<feature type="domain" description="FAD-binding PCMH-type" evidence="2">
    <location>
        <begin position="1"/>
        <end position="167"/>
    </location>
</feature>
<dbReference type="PANTHER" id="PTHR43762">
    <property type="entry name" value="L-GULONOLACTONE OXIDASE"/>
    <property type="match status" value="1"/>
</dbReference>
<dbReference type="InterPro" id="IPR016166">
    <property type="entry name" value="FAD-bd_PCMH"/>
</dbReference>
<accession>A0AAF0H0A5</accession>
<proteinExistence type="predicted"/>
<protein>
    <submittedName>
        <fullName evidence="3">FAD-binding oxidoreductase</fullName>
    </submittedName>
</protein>
<dbReference type="RefSeq" id="WP_080796403.1">
    <property type="nucleotide sequence ID" value="NZ_CP122963.1"/>
</dbReference>